<organism evidence="4 5">
    <name type="scientific">Sphingomonas populi</name>
    <dbReference type="NCBI Taxonomy" id="2484750"/>
    <lineage>
        <taxon>Bacteria</taxon>
        <taxon>Pseudomonadati</taxon>
        <taxon>Pseudomonadota</taxon>
        <taxon>Alphaproteobacteria</taxon>
        <taxon>Sphingomonadales</taxon>
        <taxon>Sphingomonadaceae</taxon>
        <taxon>Sphingomonas</taxon>
    </lineage>
</organism>
<evidence type="ECO:0000256" key="1">
    <source>
        <dbReference type="ARBA" id="ARBA00001946"/>
    </source>
</evidence>
<dbReference type="OrthoDB" id="9801098at2"/>
<dbReference type="AlphaFoldDB" id="A0A4Q6XV76"/>
<comment type="cofactor">
    <cofactor evidence="1">
        <name>Mg(2+)</name>
        <dbReference type="ChEBI" id="CHEBI:18420"/>
    </cofactor>
</comment>
<protein>
    <submittedName>
        <fullName evidence="4">NUDIX domain-containing protein</fullName>
    </submittedName>
</protein>
<dbReference type="GO" id="GO:0016787">
    <property type="term" value="F:hydrolase activity"/>
    <property type="evidence" value="ECO:0007669"/>
    <property type="project" value="UniProtKB-KW"/>
</dbReference>
<dbReference type="SUPFAM" id="SSF55811">
    <property type="entry name" value="Nudix"/>
    <property type="match status" value="1"/>
</dbReference>
<accession>A0A4Q6XV76</accession>
<name>A0A4Q6XV76_9SPHN</name>
<sequence>MREAASRTIRIAAALIDEEAGRVLLVRKTGTRWFMQAGGKIEAGETALAALQRELAEDIGLEVCAQDVRHLGCFSASAANEHNMIVEAELFHIRVRHAPMAQAEIAEAIWVSAADAAGLPLAPLTRYVVLPLVRTL</sequence>
<evidence type="ECO:0000256" key="2">
    <source>
        <dbReference type="ARBA" id="ARBA00022801"/>
    </source>
</evidence>
<evidence type="ECO:0000259" key="3">
    <source>
        <dbReference type="PROSITE" id="PS51462"/>
    </source>
</evidence>
<evidence type="ECO:0000313" key="4">
    <source>
        <dbReference type="EMBL" id="RZF60789.1"/>
    </source>
</evidence>
<dbReference type="PANTHER" id="PTHR43046">
    <property type="entry name" value="GDP-MANNOSE MANNOSYL HYDROLASE"/>
    <property type="match status" value="1"/>
</dbReference>
<dbReference type="CDD" id="cd04690">
    <property type="entry name" value="NUDIX_Hydrolase"/>
    <property type="match status" value="1"/>
</dbReference>
<reference evidence="4 5" key="1">
    <citation type="submission" date="2019-02" db="EMBL/GenBank/DDBJ databases">
        <authorList>
            <person name="Li Y."/>
        </authorList>
    </citation>
    <scope>NUCLEOTIDE SEQUENCE [LARGE SCALE GENOMIC DNA]</scope>
    <source>
        <strain evidence="4 5">3-7</strain>
    </source>
</reference>
<gene>
    <name evidence="4" type="ORF">EWE75_21225</name>
</gene>
<dbReference type="EMBL" id="SGIS01000050">
    <property type="protein sequence ID" value="RZF60789.1"/>
    <property type="molecule type" value="Genomic_DNA"/>
</dbReference>
<keyword evidence="5" id="KW-1185">Reference proteome</keyword>
<evidence type="ECO:0000313" key="5">
    <source>
        <dbReference type="Proteomes" id="UP000292085"/>
    </source>
</evidence>
<keyword evidence="2" id="KW-0378">Hydrolase</keyword>
<dbReference type="PANTHER" id="PTHR43046:SF2">
    <property type="entry name" value="8-OXO-DGTP DIPHOSPHATASE-RELATED"/>
    <property type="match status" value="1"/>
</dbReference>
<dbReference type="InterPro" id="IPR000086">
    <property type="entry name" value="NUDIX_hydrolase_dom"/>
</dbReference>
<dbReference type="PROSITE" id="PS51462">
    <property type="entry name" value="NUDIX"/>
    <property type="match status" value="1"/>
</dbReference>
<dbReference type="Pfam" id="PF00293">
    <property type="entry name" value="NUDIX"/>
    <property type="match status" value="1"/>
</dbReference>
<proteinExistence type="predicted"/>
<dbReference type="Proteomes" id="UP000292085">
    <property type="component" value="Unassembled WGS sequence"/>
</dbReference>
<dbReference type="Gene3D" id="3.90.79.10">
    <property type="entry name" value="Nucleoside Triphosphate Pyrophosphohydrolase"/>
    <property type="match status" value="1"/>
</dbReference>
<dbReference type="InterPro" id="IPR015797">
    <property type="entry name" value="NUDIX_hydrolase-like_dom_sf"/>
</dbReference>
<comment type="caution">
    <text evidence="4">The sequence shown here is derived from an EMBL/GenBank/DDBJ whole genome shotgun (WGS) entry which is preliminary data.</text>
</comment>
<feature type="domain" description="Nudix hydrolase" evidence="3">
    <location>
        <begin position="6"/>
        <end position="135"/>
    </location>
</feature>
<dbReference type="RefSeq" id="WP_130160094.1">
    <property type="nucleotide sequence ID" value="NZ_SGIS01000050.1"/>
</dbReference>